<comment type="caution">
    <text evidence="3">The sequence shown here is derived from an EMBL/GenBank/DDBJ whole genome shotgun (WGS) entry which is preliminary data.</text>
</comment>
<proteinExistence type="predicted"/>
<feature type="region of interest" description="Disordered" evidence="2">
    <location>
        <begin position="434"/>
        <end position="460"/>
    </location>
</feature>
<feature type="region of interest" description="Disordered" evidence="2">
    <location>
        <begin position="293"/>
        <end position="314"/>
    </location>
</feature>
<keyword evidence="4" id="KW-1185">Reference proteome</keyword>
<keyword evidence="1" id="KW-0175">Coiled coil</keyword>
<dbReference type="Proteomes" id="UP000738325">
    <property type="component" value="Unassembled WGS sequence"/>
</dbReference>
<name>A0A9P6RGR0_9FUNG</name>
<protein>
    <submittedName>
        <fullName evidence="3">Uncharacterized protein</fullName>
    </submittedName>
</protein>
<evidence type="ECO:0000313" key="3">
    <source>
        <dbReference type="EMBL" id="KAG0319779.1"/>
    </source>
</evidence>
<feature type="compositionally biased region" description="Low complexity" evidence="2">
    <location>
        <begin position="449"/>
        <end position="460"/>
    </location>
</feature>
<gene>
    <name evidence="3" type="ORF">BGZ99_004934</name>
</gene>
<feature type="compositionally biased region" description="Low complexity" evidence="2">
    <location>
        <begin position="169"/>
        <end position="195"/>
    </location>
</feature>
<feature type="compositionally biased region" description="Low complexity" evidence="2">
    <location>
        <begin position="105"/>
        <end position="120"/>
    </location>
</feature>
<reference evidence="3" key="1">
    <citation type="journal article" date="2020" name="Fungal Divers.">
        <title>Resolving the Mortierellaceae phylogeny through synthesis of multi-gene phylogenetics and phylogenomics.</title>
        <authorList>
            <person name="Vandepol N."/>
            <person name="Liber J."/>
            <person name="Desiro A."/>
            <person name="Na H."/>
            <person name="Kennedy M."/>
            <person name="Barry K."/>
            <person name="Grigoriev I.V."/>
            <person name="Miller A.N."/>
            <person name="O'Donnell K."/>
            <person name="Stajich J.E."/>
            <person name="Bonito G."/>
        </authorList>
    </citation>
    <scope>NUCLEOTIDE SEQUENCE</scope>
    <source>
        <strain evidence="3">REB-010B</strain>
    </source>
</reference>
<evidence type="ECO:0000256" key="1">
    <source>
        <dbReference type="SAM" id="Coils"/>
    </source>
</evidence>
<sequence>MASDFIINLSLSPSHHDLLDFEVESEYEDVSLDDALVFCEHRADIISNSSVAPSSTFLDLGEAINLMSNSRTNTCSEGEIVENKLEQSNGMHGDAPGDSKVECISQPSSSSVHSTSATTSQDSGDSKCTNDSRASAFQGVSKVKVRTASFSEAAPVTKRSAKAPKTLASSPSRPSRSMSPSPSISVSSRASVSPAPRRHRSNQPLDPHVVCAVVDGDAEITDHETARVPVTPKPAFKNNTIRCGAQDERWHAAKTADANGCKRISLDDGEIWESTDEDLRERGLFTKRFRLARGGRVSRPPRNPNPPGSDTDIPPEVLVVFAAQENYALMRQLSLERQAHLQAQRQINLLLVECNELKRRLDSAQRSIDILKLESEILRETGHGAQHPFEYQDQHQQLLFRQIQRRQMSQGAATETENYALLLRALEMYKNETSALENTSVSRAPLPPQQQQQQQQRRGE</sequence>
<feature type="region of interest" description="Disordered" evidence="2">
    <location>
        <begin position="88"/>
        <end position="208"/>
    </location>
</feature>
<feature type="coiled-coil region" evidence="1">
    <location>
        <begin position="340"/>
        <end position="381"/>
    </location>
</feature>
<evidence type="ECO:0000256" key="2">
    <source>
        <dbReference type="SAM" id="MobiDB-lite"/>
    </source>
</evidence>
<dbReference type="EMBL" id="JAAAIP010000310">
    <property type="protein sequence ID" value="KAG0319779.1"/>
    <property type="molecule type" value="Genomic_DNA"/>
</dbReference>
<accession>A0A9P6RGR0</accession>
<dbReference type="AlphaFoldDB" id="A0A9P6RGR0"/>
<organism evidence="3 4">
    <name type="scientific">Dissophora globulifera</name>
    <dbReference type="NCBI Taxonomy" id="979702"/>
    <lineage>
        <taxon>Eukaryota</taxon>
        <taxon>Fungi</taxon>
        <taxon>Fungi incertae sedis</taxon>
        <taxon>Mucoromycota</taxon>
        <taxon>Mortierellomycotina</taxon>
        <taxon>Mortierellomycetes</taxon>
        <taxon>Mortierellales</taxon>
        <taxon>Mortierellaceae</taxon>
        <taxon>Dissophora</taxon>
    </lineage>
</organism>
<evidence type="ECO:0000313" key="4">
    <source>
        <dbReference type="Proteomes" id="UP000738325"/>
    </source>
</evidence>